<gene>
    <name evidence="3" type="ORF">Tcan_13254</name>
</gene>
<proteinExistence type="predicted"/>
<keyword evidence="4" id="KW-1185">Reference proteome</keyword>
<evidence type="ECO:0000313" key="4">
    <source>
        <dbReference type="Proteomes" id="UP000031036"/>
    </source>
</evidence>
<feature type="region of interest" description="Disordered" evidence="1">
    <location>
        <begin position="28"/>
        <end position="58"/>
    </location>
</feature>
<feature type="chain" id="PRO_5002096377" description="Ground-like domain-containing protein" evidence="2">
    <location>
        <begin position="22"/>
        <end position="132"/>
    </location>
</feature>
<feature type="compositionally biased region" description="Pro residues" evidence="1">
    <location>
        <begin position="30"/>
        <end position="44"/>
    </location>
</feature>
<dbReference type="AlphaFoldDB" id="A0A0B2VX02"/>
<protein>
    <recommendedName>
        <fullName evidence="5">Ground-like domain-containing protein</fullName>
    </recommendedName>
</protein>
<evidence type="ECO:0000256" key="1">
    <source>
        <dbReference type="SAM" id="MobiDB-lite"/>
    </source>
</evidence>
<name>A0A0B2VX02_TOXCA</name>
<accession>A0A0B2VX02</accession>
<dbReference type="EMBL" id="JPKZ01000761">
    <property type="protein sequence ID" value="KHN85495.1"/>
    <property type="molecule type" value="Genomic_DNA"/>
</dbReference>
<keyword evidence="2" id="KW-0732">Signal</keyword>
<evidence type="ECO:0000313" key="3">
    <source>
        <dbReference type="EMBL" id="KHN85495.1"/>
    </source>
</evidence>
<comment type="caution">
    <text evidence="3">The sequence shown here is derived from an EMBL/GenBank/DDBJ whole genome shotgun (WGS) entry which is preliminary data.</text>
</comment>
<organism evidence="3 4">
    <name type="scientific">Toxocara canis</name>
    <name type="common">Canine roundworm</name>
    <dbReference type="NCBI Taxonomy" id="6265"/>
    <lineage>
        <taxon>Eukaryota</taxon>
        <taxon>Metazoa</taxon>
        <taxon>Ecdysozoa</taxon>
        <taxon>Nematoda</taxon>
        <taxon>Chromadorea</taxon>
        <taxon>Rhabditida</taxon>
        <taxon>Spirurina</taxon>
        <taxon>Ascaridomorpha</taxon>
        <taxon>Ascaridoidea</taxon>
        <taxon>Toxocaridae</taxon>
        <taxon>Toxocara</taxon>
    </lineage>
</organism>
<dbReference type="OrthoDB" id="10463403at2759"/>
<sequence>MRRCIIIFAIFVCQLQYFVDSTMGAARNPDCPPPPPPGPRPPQCSPRRPVAKPSLSEESLCTSTQLRSVILKNRGEDTTDTIKKIYDAAKEVDNEAIVTVLCAPASTFTFKVQSSRYCVAGSAEFMCFVSLA</sequence>
<reference evidence="3 4" key="1">
    <citation type="submission" date="2014-11" db="EMBL/GenBank/DDBJ databases">
        <title>Genetic blueprint of the zoonotic pathogen Toxocara canis.</title>
        <authorList>
            <person name="Zhu X.-Q."/>
            <person name="Korhonen P.K."/>
            <person name="Cai H."/>
            <person name="Young N.D."/>
            <person name="Nejsum P."/>
            <person name="von Samson-Himmelstjerna G."/>
            <person name="Boag P.R."/>
            <person name="Tan P."/>
            <person name="Li Q."/>
            <person name="Min J."/>
            <person name="Yang Y."/>
            <person name="Wang X."/>
            <person name="Fang X."/>
            <person name="Hall R.S."/>
            <person name="Hofmann A."/>
            <person name="Sternberg P.W."/>
            <person name="Jex A.R."/>
            <person name="Gasser R.B."/>
        </authorList>
    </citation>
    <scope>NUCLEOTIDE SEQUENCE [LARGE SCALE GENOMIC DNA]</scope>
    <source>
        <strain evidence="3">PN_DK_2014</strain>
    </source>
</reference>
<dbReference type="Proteomes" id="UP000031036">
    <property type="component" value="Unassembled WGS sequence"/>
</dbReference>
<evidence type="ECO:0000256" key="2">
    <source>
        <dbReference type="SAM" id="SignalP"/>
    </source>
</evidence>
<feature type="signal peptide" evidence="2">
    <location>
        <begin position="1"/>
        <end position="21"/>
    </location>
</feature>
<evidence type="ECO:0008006" key="5">
    <source>
        <dbReference type="Google" id="ProtNLM"/>
    </source>
</evidence>